<gene>
    <name evidence="5" type="ORF">AMTR_s00016p00180540</name>
</gene>
<dbReference type="GO" id="GO:0006355">
    <property type="term" value="P:regulation of DNA-templated transcription"/>
    <property type="evidence" value="ECO:0007669"/>
    <property type="project" value="InterPro"/>
</dbReference>
<accession>W1PEV9</accession>
<dbReference type="OMA" id="IVRKEHC"/>
<dbReference type="eggNOG" id="KOG2151">
    <property type="taxonomic scope" value="Eukaryota"/>
</dbReference>
<evidence type="ECO:0000256" key="3">
    <source>
        <dbReference type="ARBA" id="ARBA00023163"/>
    </source>
</evidence>
<evidence type="ECO:0000313" key="6">
    <source>
        <dbReference type="Proteomes" id="UP000017836"/>
    </source>
</evidence>
<dbReference type="Pfam" id="PF04153">
    <property type="entry name" value="NOT2_3_5_C"/>
    <property type="match status" value="1"/>
</dbReference>
<proteinExistence type="inferred from homology"/>
<dbReference type="InterPro" id="IPR007282">
    <property type="entry name" value="NOT2/3/5_C"/>
</dbReference>
<dbReference type="HOGENOM" id="CLU_016147_2_0_1"/>
<dbReference type="GO" id="GO:0000289">
    <property type="term" value="P:nuclear-transcribed mRNA poly(A) tail shortening"/>
    <property type="evidence" value="ECO:0000318"/>
    <property type="project" value="GO_Central"/>
</dbReference>
<sequence length="591" mass="63625">MGLSCEKKCLLIGTIQGLQNIHGSFNLPNNPGLLTSRNSAVGGVSTSGVQQPSGGLSSGRFVSNGPPVPLSQLSHGGLHGHSGVTSRGGPRISNLGGNIVGGVNIGRGISSGSGLAWPSLASQVSLATNNGSGSLSAQGASRLITGVLQQAPQVMSMLGNSYPTFGDSMAQSQIQAGNNFLSSVGVLDDVNPNDSYPFDMNDFPWLIGRPSSGGPQGQLASLRKQGGGVSSIVQQNQEFSIQNEDFPALPGFKGGNADFTMDLHQKEHHHDNAIPMIQGQHSPLHLGRSAGFGLTGSYASHRQQQQQHLASSVGKTGATLAPANSPDFLQIHGSELFPSSHGKSVSYRSQVQTGGTPIMGLRTVNTSIAASDLASDDLLIQQYPQDQYQSEFRIQQISALAQPRDQNMKSLHGVQASLDRFALAGLLSIIKSLDMDLQSLALGTDLTTLGLNLDSREDLHRTFGSPWSDQPTKGDPEYRLPQCYIQPGPRLQHGYFSKYRLGTLFYAFYSMPNDEAQLYAANELYARGWFYHRELQLWFTRAGNGESIVEAGTYEMGSYHYFDSNTWDTVRKDNYVICRDMLEKIPSLPQH</sequence>
<keyword evidence="2" id="KW-0805">Transcription regulation</keyword>
<evidence type="ECO:0000313" key="5">
    <source>
        <dbReference type="EMBL" id="ERN06229.1"/>
    </source>
</evidence>
<keyword evidence="3" id="KW-0804">Transcription</keyword>
<dbReference type="InterPro" id="IPR038635">
    <property type="entry name" value="CCR4-NOT_su2/3/5_C_sf"/>
</dbReference>
<reference evidence="6" key="1">
    <citation type="journal article" date="2013" name="Science">
        <title>The Amborella genome and the evolution of flowering plants.</title>
        <authorList>
            <consortium name="Amborella Genome Project"/>
        </authorList>
    </citation>
    <scope>NUCLEOTIDE SEQUENCE [LARGE SCALE GENOMIC DNA]</scope>
</reference>
<protein>
    <recommendedName>
        <fullName evidence="4">NOT2/NOT3/NOT5 C-terminal domain-containing protein</fullName>
    </recommendedName>
</protein>
<dbReference type="EMBL" id="KI393908">
    <property type="protein sequence ID" value="ERN06229.1"/>
    <property type="molecule type" value="Genomic_DNA"/>
</dbReference>
<name>W1PEV9_AMBTC</name>
<feature type="domain" description="NOT2/NOT3/NOT5 C-terminal" evidence="4">
    <location>
        <begin position="461"/>
        <end position="581"/>
    </location>
</feature>
<dbReference type="GO" id="GO:0000932">
    <property type="term" value="C:P-body"/>
    <property type="evidence" value="ECO:0000318"/>
    <property type="project" value="GO_Central"/>
</dbReference>
<keyword evidence="6" id="KW-1185">Reference proteome</keyword>
<dbReference type="STRING" id="13333.W1PEV9"/>
<dbReference type="GO" id="GO:0030015">
    <property type="term" value="C:CCR4-NOT core complex"/>
    <property type="evidence" value="ECO:0000318"/>
    <property type="project" value="GO_Central"/>
</dbReference>
<dbReference type="InterPro" id="IPR040168">
    <property type="entry name" value="Not2/3/5"/>
</dbReference>
<dbReference type="PANTHER" id="PTHR23326">
    <property type="entry name" value="CCR4 NOT-RELATED"/>
    <property type="match status" value="1"/>
</dbReference>
<evidence type="ECO:0000259" key="4">
    <source>
        <dbReference type="Pfam" id="PF04153"/>
    </source>
</evidence>
<evidence type="ECO:0000256" key="2">
    <source>
        <dbReference type="ARBA" id="ARBA00023015"/>
    </source>
</evidence>
<evidence type="ECO:0000256" key="1">
    <source>
        <dbReference type="ARBA" id="ARBA00007682"/>
    </source>
</evidence>
<dbReference type="AlphaFoldDB" id="W1PEV9"/>
<dbReference type="Gene3D" id="2.30.30.1020">
    <property type="entry name" value="CCR4-NOT complex subunit 2/3/5, C-terminal domain"/>
    <property type="match status" value="1"/>
</dbReference>
<comment type="similarity">
    <text evidence="1">Belongs to the CNOT2/3/5 family.</text>
</comment>
<organism evidence="5 6">
    <name type="scientific">Amborella trichopoda</name>
    <dbReference type="NCBI Taxonomy" id="13333"/>
    <lineage>
        <taxon>Eukaryota</taxon>
        <taxon>Viridiplantae</taxon>
        <taxon>Streptophyta</taxon>
        <taxon>Embryophyta</taxon>
        <taxon>Tracheophyta</taxon>
        <taxon>Spermatophyta</taxon>
        <taxon>Magnoliopsida</taxon>
        <taxon>Amborellales</taxon>
        <taxon>Amborellaceae</taxon>
        <taxon>Amborella</taxon>
    </lineage>
</organism>
<dbReference type="Gramene" id="ERN06229">
    <property type="protein sequence ID" value="ERN06229"/>
    <property type="gene ID" value="AMTR_s00016p00180540"/>
</dbReference>
<dbReference type="Proteomes" id="UP000017836">
    <property type="component" value="Unassembled WGS sequence"/>
</dbReference>